<dbReference type="EMBL" id="JACRSR010000001">
    <property type="protein sequence ID" value="MBC8531066.1"/>
    <property type="molecule type" value="Genomic_DNA"/>
</dbReference>
<keyword evidence="1" id="KW-1133">Transmembrane helix</keyword>
<protein>
    <submittedName>
        <fullName evidence="2">Uncharacterized protein</fullName>
    </submittedName>
</protein>
<keyword evidence="3" id="KW-1185">Reference proteome</keyword>
<evidence type="ECO:0000256" key="1">
    <source>
        <dbReference type="SAM" id="Phobius"/>
    </source>
</evidence>
<dbReference type="AlphaFoldDB" id="A0A926HQB1"/>
<dbReference type="RefSeq" id="WP_249315129.1">
    <property type="nucleotide sequence ID" value="NZ_JACRSR010000001.1"/>
</dbReference>
<proteinExistence type="predicted"/>
<dbReference type="Proteomes" id="UP000623172">
    <property type="component" value="Unassembled WGS sequence"/>
</dbReference>
<comment type="caution">
    <text evidence="2">The sequence shown here is derived from an EMBL/GenBank/DDBJ whole genome shotgun (WGS) entry which is preliminary data.</text>
</comment>
<reference evidence="2" key="1">
    <citation type="submission" date="2020-08" db="EMBL/GenBank/DDBJ databases">
        <title>Genome public.</title>
        <authorList>
            <person name="Liu C."/>
            <person name="Sun Q."/>
        </authorList>
    </citation>
    <scope>NUCLEOTIDE SEQUENCE</scope>
    <source>
        <strain evidence="2">NSJ-53</strain>
    </source>
</reference>
<evidence type="ECO:0000313" key="3">
    <source>
        <dbReference type="Proteomes" id="UP000623172"/>
    </source>
</evidence>
<keyword evidence="1" id="KW-0812">Transmembrane</keyword>
<accession>A0A926HQB1</accession>
<name>A0A926HQB1_9FIRM</name>
<keyword evidence="1" id="KW-0472">Membrane</keyword>
<gene>
    <name evidence="2" type="ORF">H8696_04300</name>
</gene>
<sequence length="184" mass="20716">MGERRKDRRGESMIIALIIMFILLLMGVTVLTAASATMGTAAKRTEDRQLYYYARSVLDTLDETLQHGELGRALRNSVVRELLASGGEEITFSHETAPAVAAERCSVEDVVLRYQGTASVMERDESGAPTQYFIGMDSVKLSFTVAYRDQRYSMNVSYHLRSAAFLEDGEWRWDDLWTVESLGQ</sequence>
<feature type="transmembrane region" description="Helical" evidence="1">
    <location>
        <begin position="12"/>
        <end position="34"/>
    </location>
</feature>
<evidence type="ECO:0000313" key="2">
    <source>
        <dbReference type="EMBL" id="MBC8531066.1"/>
    </source>
</evidence>
<organism evidence="2 3">
    <name type="scientific">Gehongia tenuis</name>
    <dbReference type="NCBI Taxonomy" id="2763655"/>
    <lineage>
        <taxon>Bacteria</taxon>
        <taxon>Bacillati</taxon>
        <taxon>Bacillota</taxon>
        <taxon>Clostridia</taxon>
        <taxon>Christensenellales</taxon>
        <taxon>Christensenellaceae</taxon>
        <taxon>Gehongia</taxon>
    </lineage>
</organism>